<proteinExistence type="predicted"/>
<gene>
    <name evidence="1" type="ORF">NCTC13156_00188</name>
</gene>
<dbReference type="EMBL" id="UGJF01000001">
    <property type="protein sequence ID" value="STQ87376.1"/>
    <property type="molecule type" value="Genomic_DNA"/>
</dbReference>
<accession>A0A377PWX6</accession>
<dbReference type="NCBIfam" id="TIGR04423">
    <property type="entry name" value="casT3_TIGR04423"/>
    <property type="match status" value="1"/>
</dbReference>
<dbReference type="AlphaFoldDB" id="A0A377PWX6"/>
<dbReference type="RefSeq" id="WP_005021414.1">
    <property type="nucleotide sequence ID" value="NZ_CABKNZ010000043.1"/>
</dbReference>
<name>A0A377PWX6_9HELI</name>
<sequence>MNKWVETKVFDQGELEVFYKGLGKNLEGYVNMSDDGVEIFDELKKWEDLHNGKNFILEAGFSDHQKSIKINFINGKFYVLEVDLSQIPSEYKNENCFLVRGDSRIAKITQVWEDVKNQECLGFESLELKYLFFSGFGVRGNNGK</sequence>
<dbReference type="InterPro" id="IPR030955">
    <property type="entry name" value="CHP04423"/>
</dbReference>
<protein>
    <submittedName>
        <fullName evidence="1">Uncharacterized protein</fullName>
    </submittedName>
</protein>
<dbReference type="Proteomes" id="UP000255269">
    <property type="component" value="Unassembled WGS sequence"/>
</dbReference>
<evidence type="ECO:0000313" key="2">
    <source>
        <dbReference type="Proteomes" id="UP000255269"/>
    </source>
</evidence>
<reference evidence="1 2" key="1">
    <citation type="submission" date="2018-06" db="EMBL/GenBank/DDBJ databases">
        <authorList>
            <consortium name="Pathogen Informatics"/>
            <person name="Doyle S."/>
        </authorList>
    </citation>
    <scope>NUCLEOTIDE SEQUENCE [LARGE SCALE GENOMIC DNA]</scope>
    <source>
        <strain evidence="1 2">NCTC13156</strain>
    </source>
</reference>
<evidence type="ECO:0000313" key="1">
    <source>
        <dbReference type="EMBL" id="STQ87376.1"/>
    </source>
</evidence>
<organism evidence="1 2">
    <name type="scientific">Helicobacter pullorum</name>
    <dbReference type="NCBI Taxonomy" id="35818"/>
    <lineage>
        <taxon>Bacteria</taxon>
        <taxon>Pseudomonadati</taxon>
        <taxon>Campylobacterota</taxon>
        <taxon>Epsilonproteobacteria</taxon>
        <taxon>Campylobacterales</taxon>
        <taxon>Helicobacteraceae</taxon>
        <taxon>Helicobacter</taxon>
    </lineage>
</organism>